<dbReference type="Pfam" id="PF00480">
    <property type="entry name" value="ROK"/>
    <property type="match status" value="1"/>
</dbReference>
<dbReference type="EMBL" id="AOSK01000062">
    <property type="protein sequence ID" value="EYD76000.1"/>
    <property type="molecule type" value="Genomic_DNA"/>
</dbReference>
<dbReference type="InterPro" id="IPR036390">
    <property type="entry name" value="WH_DNA-bd_sf"/>
</dbReference>
<dbReference type="PROSITE" id="PS01125">
    <property type="entry name" value="ROK"/>
    <property type="match status" value="1"/>
</dbReference>
<organism evidence="3 4">
    <name type="scientific">Rubellimicrobium mesophilum DSM 19309</name>
    <dbReference type="NCBI Taxonomy" id="442562"/>
    <lineage>
        <taxon>Bacteria</taxon>
        <taxon>Pseudomonadati</taxon>
        <taxon>Pseudomonadota</taxon>
        <taxon>Alphaproteobacteria</taxon>
        <taxon>Rhodobacterales</taxon>
        <taxon>Roseobacteraceae</taxon>
        <taxon>Rubellimicrobium</taxon>
    </lineage>
</organism>
<dbReference type="InterPro" id="IPR043129">
    <property type="entry name" value="ATPase_NBD"/>
</dbReference>
<dbReference type="Gene3D" id="3.30.420.40">
    <property type="match status" value="2"/>
</dbReference>
<dbReference type="RefSeq" id="WP_037280258.1">
    <property type="nucleotide sequence ID" value="NZ_KK088571.1"/>
</dbReference>
<dbReference type="AlphaFoldDB" id="A0A017HNW8"/>
<evidence type="ECO:0000259" key="2">
    <source>
        <dbReference type="Pfam" id="PF12802"/>
    </source>
</evidence>
<dbReference type="InterPro" id="IPR000600">
    <property type="entry name" value="ROK"/>
</dbReference>
<evidence type="ECO:0000313" key="4">
    <source>
        <dbReference type="Proteomes" id="UP000019666"/>
    </source>
</evidence>
<keyword evidence="4" id="KW-1185">Reference proteome</keyword>
<evidence type="ECO:0000256" key="1">
    <source>
        <dbReference type="ARBA" id="ARBA00006479"/>
    </source>
</evidence>
<dbReference type="PATRIC" id="fig|442562.3.peg.2395"/>
<dbReference type="InterPro" id="IPR049874">
    <property type="entry name" value="ROK_cs"/>
</dbReference>
<dbReference type="InterPro" id="IPR000835">
    <property type="entry name" value="HTH_MarR-typ"/>
</dbReference>
<dbReference type="Gene3D" id="1.10.10.10">
    <property type="entry name" value="Winged helix-like DNA-binding domain superfamily/Winged helix DNA-binding domain"/>
    <property type="match status" value="1"/>
</dbReference>
<feature type="domain" description="HTH marR-type" evidence="2">
    <location>
        <begin position="17"/>
        <end position="72"/>
    </location>
</feature>
<dbReference type="OrthoDB" id="8595273at2"/>
<accession>A0A017HNW8</accession>
<dbReference type="InterPro" id="IPR036388">
    <property type="entry name" value="WH-like_DNA-bd_sf"/>
</dbReference>
<dbReference type="Proteomes" id="UP000019666">
    <property type="component" value="Unassembled WGS sequence"/>
</dbReference>
<proteinExistence type="inferred from homology"/>
<reference evidence="3 4" key="1">
    <citation type="submission" date="2013-02" db="EMBL/GenBank/DDBJ databases">
        <authorList>
            <person name="Fiebig A."/>
            <person name="Goeker M."/>
            <person name="Klenk H.-P.P."/>
        </authorList>
    </citation>
    <scope>NUCLEOTIDE SEQUENCE [LARGE SCALE GENOMIC DNA]</scope>
    <source>
        <strain evidence="3 4">DSM 19309</strain>
    </source>
</reference>
<dbReference type="GO" id="GO:0003700">
    <property type="term" value="F:DNA-binding transcription factor activity"/>
    <property type="evidence" value="ECO:0007669"/>
    <property type="project" value="InterPro"/>
</dbReference>
<comment type="similarity">
    <text evidence="1">Belongs to the ROK (NagC/XylR) family.</text>
</comment>
<dbReference type="SUPFAM" id="SSF46785">
    <property type="entry name" value="Winged helix' DNA-binding domain"/>
    <property type="match status" value="1"/>
</dbReference>
<gene>
    <name evidence="3" type="ORF">Rumeso_02429</name>
</gene>
<protein>
    <submittedName>
        <fullName evidence="3">Xylose-responsive transcription regulator, ROK family</fullName>
    </submittedName>
</protein>
<dbReference type="PANTHER" id="PTHR18964">
    <property type="entry name" value="ROK (REPRESSOR, ORF, KINASE) FAMILY"/>
    <property type="match status" value="1"/>
</dbReference>
<evidence type="ECO:0000313" key="3">
    <source>
        <dbReference type="EMBL" id="EYD76000.1"/>
    </source>
</evidence>
<dbReference type="PANTHER" id="PTHR18964:SF149">
    <property type="entry name" value="BIFUNCTIONAL UDP-N-ACETYLGLUCOSAMINE 2-EPIMERASE_N-ACETYLMANNOSAMINE KINASE"/>
    <property type="match status" value="1"/>
</dbReference>
<dbReference type="Pfam" id="PF12802">
    <property type="entry name" value="MarR_2"/>
    <property type="match status" value="1"/>
</dbReference>
<comment type="caution">
    <text evidence="3">The sequence shown here is derived from an EMBL/GenBank/DDBJ whole genome shotgun (WGS) entry which is preliminary data.</text>
</comment>
<dbReference type="HOGENOM" id="CLU_036604_13_3_5"/>
<sequence>MQGVASIASSPRRIRQGNEIAALRALHEFRRLSRADLARELRLNRSSSGHIIAGLIEEGLVREVGESAGDGRGRRRAGRPGILLELVPEAVLFVGVEIGVEHIGVVELDLGARAVRSVQEPFDGPATPVEAAVSRALGLAFDAMPPDRRRLCEGLGLATPSQMGRTGVVRLAPLLGWADVDLAEVVRRAMPLSVPVMVENDANALAIGATYGRKVARAGVTLVLNMESGVGGGILIEGRLFRGAHGLAGEIGHLGLDRAVRVEERIGLERILADYGVRRGLAQPRLADLLRGVRDREGGAVEVAEGWARTLAFALVQACRVIDADEIVLGGSVAALYPLVADRVRTHLREQQEPSFPLPAISVHEDADFGAAFGAACMLHQRFLSWESNRFAAAPSPERA</sequence>
<dbReference type="SUPFAM" id="SSF53067">
    <property type="entry name" value="Actin-like ATPase domain"/>
    <property type="match status" value="1"/>
</dbReference>
<name>A0A017HNW8_9RHOB</name>
<dbReference type="STRING" id="442562.Rumeso_02429"/>